<dbReference type="Pfam" id="PF10022">
    <property type="entry name" value="DUF2264"/>
    <property type="match status" value="1"/>
</dbReference>
<reference evidence="2 3" key="1">
    <citation type="submission" date="2020-04" db="EMBL/GenBank/DDBJ databases">
        <title>Whole-genome sequencing of Vibrio spp. from China reveals different genetic environments of blaCTX-M-14 among diverse lineages.</title>
        <authorList>
            <person name="Zheng Z."/>
            <person name="Ye L."/>
            <person name="Chen S."/>
        </authorList>
    </citation>
    <scope>NUCLEOTIDE SEQUENCE [LARGE SCALE GENOMIC DNA]</scope>
    <source>
        <strain evidence="2 3">Vb1636</strain>
    </source>
</reference>
<sequence length="468" mass="54619">MTKVERYYSRLRDTIKHRFISGKKISNFDIELHNFLSSEINIKQRVDILNKYFITYFFEYYCPKNNRAYYKGALSCNERDIDSIEGVSRVLPLIALKCEDDFHLLNDKKINLRAQLKSILLKGVDPSDSGYWGDIVDFDQRLAEASDIALAIWISKKHVWDTLSSTEQDKILKWLNQASDKKISDNNWHLFKFTISLIVFKLSGKPYDISSYERIKEFYIDDGWFRDGMDGDIDLYNAWGFHYSLFWICKIDDSFDLDYIKLVSSKFSKSYKYLFSPTGIPLWGRSVCYRLAISAPLISNAILLENDDELSYAISCFESSWSFFIRNGAVSRGVPTQGYIGPDLRVLDNYSGPASSLWGLRSLFLMNLVYENDLMNQKQFPKLKVIEEDYDFKINSISLKISGDKNKKLTSITWCKRKDIKEFKINSYNVLRRVVSALTLKPRRPSNKHIKKNLKEYNSLNEHLQDGK</sequence>
<evidence type="ECO:0000313" key="3">
    <source>
        <dbReference type="Proteomes" id="UP000565155"/>
    </source>
</evidence>
<dbReference type="InterPro" id="IPR016624">
    <property type="entry name" value="UCP014753"/>
</dbReference>
<proteinExistence type="predicted"/>
<name>A0A7Y0MS36_VIBAL</name>
<dbReference type="AlphaFoldDB" id="A0A7Y0MS36"/>
<evidence type="ECO:0000259" key="1">
    <source>
        <dbReference type="Pfam" id="PF10022"/>
    </source>
</evidence>
<accession>A0A7Y0MS36</accession>
<dbReference type="EMBL" id="JABCMA010000001">
    <property type="protein sequence ID" value="NMR72287.1"/>
    <property type="molecule type" value="Genomic_DNA"/>
</dbReference>
<dbReference type="PANTHER" id="PTHR35339:SF4">
    <property type="entry name" value="LINALOOL DEHYDRATASE_ISOMERASE DOMAIN-CONTAINING PROTEIN"/>
    <property type="match status" value="1"/>
</dbReference>
<dbReference type="Proteomes" id="UP000565155">
    <property type="component" value="Unassembled WGS sequence"/>
</dbReference>
<dbReference type="PANTHER" id="PTHR35339">
    <property type="entry name" value="LINALOOL DEHYDRATASE_ISOMERASE DOMAIN-CONTAINING PROTEIN"/>
    <property type="match status" value="1"/>
</dbReference>
<protein>
    <submittedName>
        <fullName evidence="2">DUF2264 domain-containing protein</fullName>
    </submittedName>
</protein>
<gene>
    <name evidence="2" type="ORF">HKB35_01465</name>
</gene>
<feature type="domain" description="DUF2264" evidence="1">
    <location>
        <begin position="57"/>
        <end position="369"/>
    </location>
</feature>
<dbReference type="RefSeq" id="WP_169628338.1">
    <property type="nucleotide sequence ID" value="NZ_JABCMA010000001.1"/>
</dbReference>
<comment type="caution">
    <text evidence="2">The sequence shown here is derived from an EMBL/GenBank/DDBJ whole genome shotgun (WGS) entry which is preliminary data.</text>
</comment>
<dbReference type="InterPro" id="IPR049349">
    <property type="entry name" value="DUF2264_N"/>
</dbReference>
<organism evidence="2 3">
    <name type="scientific">Vibrio alginolyticus</name>
    <dbReference type="NCBI Taxonomy" id="663"/>
    <lineage>
        <taxon>Bacteria</taxon>
        <taxon>Pseudomonadati</taxon>
        <taxon>Pseudomonadota</taxon>
        <taxon>Gammaproteobacteria</taxon>
        <taxon>Vibrionales</taxon>
        <taxon>Vibrionaceae</taxon>
        <taxon>Vibrio</taxon>
    </lineage>
</organism>
<evidence type="ECO:0000313" key="2">
    <source>
        <dbReference type="EMBL" id="NMR72287.1"/>
    </source>
</evidence>